<dbReference type="InterPro" id="IPR029039">
    <property type="entry name" value="Flavoprotein-like_sf"/>
</dbReference>
<reference evidence="2" key="2">
    <citation type="submission" date="2020-09" db="EMBL/GenBank/DDBJ databases">
        <authorList>
            <person name="Sun Q."/>
            <person name="Kim S."/>
        </authorList>
    </citation>
    <scope>NUCLEOTIDE SEQUENCE</scope>
    <source>
        <strain evidence="2">KCTC 32255</strain>
    </source>
</reference>
<sequence length="166" mass="17556">MQTDAERRPRLAVVWHSRTGAARAMAEAATEGAGAQALLVPAADVAASLLLSCGGYLFVCPENLGTMSGMMKEMFDRCYYPLLGAVEGRPYATMIAAGSDGRGATAQIDRIVTGWRLRRIADPLIANQGAQTPEEILAPKMLAADQHAACRDLGAAFAQGLEMGIF</sequence>
<evidence type="ECO:0000313" key="3">
    <source>
        <dbReference type="Proteomes" id="UP000648075"/>
    </source>
</evidence>
<name>A0A918PHL4_9SPHN</name>
<dbReference type="SUPFAM" id="SSF52218">
    <property type="entry name" value="Flavoproteins"/>
    <property type="match status" value="1"/>
</dbReference>
<dbReference type="Pfam" id="PF03358">
    <property type="entry name" value="FMN_red"/>
    <property type="match status" value="1"/>
</dbReference>
<dbReference type="AlphaFoldDB" id="A0A918PHL4"/>
<reference evidence="2" key="1">
    <citation type="journal article" date="2014" name="Int. J. Syst. Evol. Microbiol.">
        <title>Complete genome sequence of Corynebacterium casei LMG S-19264T (=DSM 44701T), isolated from a smear-ripened cheese.</title>
        <authorList>
            <consortium name="US DOE Joint Genome Institute (JGI-PGF)"/>
            <person name="Walter F."/>
            <person name="Albersmeier A."/>
            <person name="Kalinowski J."/>
            <person name="Ruckert C."/>
        </authorList>
    </citation>
    <scope>NUCLEOTIDE SEQUENCE</scope>
    <source>
        <strain evidence="2">KCTC 32255</strain>
    </source>
</reference>
<gene>
    <name evidence="2" type="ORF">GCM10011614_26600</name>
</gene>
<keyword evidence="3" id="KW-1185">Reference proteome</keyword>
<feature type="domain" description="NADPH-dependent FMN reductase-like" evidence="1">
    <location>
        <begin position="50"/>
        <end position="109"/>
    </location>
</feature>
<protein>
    <submittedName>
        <fullName evidence="2">Flavodoxin</fullName>
    </submittedName>
</protein>
<dbReference type="GO" id="GO:0016491">
    <property type="term" value="F:oxidoreductase activity"/>
    <property type="evidence" value="ECO:0007669"/>
    <property type="project" value="InterPro"/>
</dbReference>
<accession>A0A918PHL4</accession>
<comment type="caution">
    <text evidence="2">The sequence shown here is derived from an EMBL/GenBank/DDBJ whole genome shotgun (WGS) entry which is preliminary data.</text>
</comment>
<dbReference type="Gene3D" id="3.40.50.360">
    <property type="match status" value="1"/>
</dbReference>
<organism evidence="2 3">
    <name type="scientific">Novosphingobium colocasiae</name>
    <dbReference type="NCBI Taxonomy" id="1256513"/>
    <lineage>
        <taxon>Bacteria</taxon>
        <taxon>Pseudomonadati</taxon>
        <taxon>Pseudomonadota</taxon>
        <taxon>Alphaproteobacteria</taxon>
        <taxon>Sphingomonadales</taxon>
        <taxon>Sphingomonadaceae</taxon>
        <taxon>Novosphingobium</taxon>
    </lineage>
</organism>
<dbReference type="Proteomes" id="UP000648075">
    <property type="component" value="Unassembled WGS sequence"/>
</dbReference>
<dbReference type="EMBL" id="BMZA01000011">
    <property type="protein sequence ID" value="GGZ10382.1"/>
    <property type="molecule type" value="Genomic_DNA"/>
</dbReference>
<dbReference type="InterPro" id="IPR005025">
    <property type="entry name" value="FMN_Rdtase-like_dom"/>
</dbReference>
<evidence type="ECO:0000259" key="1">
    <source>
        <dbReference type="Pfam" id="PF03358"/>
    </source>
</evidence>
<proteinExistence type="predicted"/>
<evidence type="ECO:0000313" key="2">
    <source>
        <dbReference type="EMBL" id="GGZ10382.1"/>
    </source>
</evidence>